<reference evidence="2 3" key="1">
    <citation type="submission" date="2024-04" db="EMBL/GenBank/DDBJ databases">
        <authorList>
            <consortium name="Genoscope - CEA"/>
            <person name="William W."/>
        </authorList>
    </citation>
    <scope>NUCLEOTIDE SEQUENCE [LARGE SCALE GENOMIC DNA]</scope>
</reference>
<gene>
    <name evidence="2" type="ORF">GSLYS_00001394001</name>
</gene>
<sequence length="167" mass="18754">MTQCLVFVPKIIAYRNHNLYPTLDVKLNVKRINKTDNIFVVEQGPAAKRVSDASTSCGTSQQTEAPDLSRLSSSCNIRHAHEEVSRNKVKPCGRWSSQNDQCHSRDLRGDNTLSEHDLQFVQVGEENGVFGTHLFPRSKSDSYILECYKHGPPGDLSASSMADQFWE</sequence>
<protein>
    <submittedName>
        <fullName evidence="2">Uncharacterized protein</fullName>
    </submittedName>
</protein>
<name>A0AAV2H0M1_LYMST</name>
<dbReference type="AlphaFoldDB" id="A0AAV2H0M1"/>
<keyword evidence="3" id="KW-1185">Reference proteome</keyword>
<evidence type="ECO:0000313" key="2">
    <source>
        <dbReference type="EMBL" id="CAL1527217.1"/>
    </source>
</evidence>
<dbReference type="Proteomes" id="UP001497497">
    <property type="component" value="Unassembled WGS sequence"/>
</dbReference>
<feature type="region of interest" description="Disordered" evidence="1">
    <location>
        <begin position="52"/>
        <end position="71"/>
    </location>
</feature>
<evidence type="ECO:0000313" key="3">
    <source>
        <dbReference type="Proteomes" id="UP001497497"/>
    </source>
</evidence>
<comment type="caution">
    <text evidence="2">The sequence shown here is derived from an EMBL/GenBank/DDBJ whole genome shotgun (WGS) entry which is preliminary data.</text>
</comment>
<feature type="non-terminal residue" evidence="2">
    <location>
        <position position="167"/>
    </location>
</feature>
<evidence type="ECO:0000256" key="1">
    <source>
        <dbReference type="SAM" id="MobiDB-lite"/>
    </source>
</evidence>
<organism evidence="2 3">
    <name type="scientific">Lymnaea stagnalis</name>
    <name type="common">Great pond snail</name>
    <name type="synonym">Helix stagnalis</name>
    <dbReference type="NCBI Taxonomy" id="6523"/>
    <lineage>
        <taxon>Eukaryota</taxon>
        <taxon>Metazoa</taxon>
        <taxon>Spiralia</taxon>
        <taxon>Lophotrochozoa</taxon>
        <taxon>Mollusca</taxon>
        <taxon>Gastropoda</taxon>
        <taxon>Heterobranchia</taxon>
        <taxon>Euthyneura</taxon>
        <taxon>Panpulmonata</taxon>
        <taxon>Hygrophila</taxon>
        <taxon>Lymnaeoidea</taxon>
        <taxon>Lymnaeidae</taxon>
        <taxon>Lymnaea</taxon>
    </lineage>
</organism>
<proteinExistence type="predicted"/>
<accession>A0AAV2H0M1</accession>
<dbReference type="EMBL" id="CAXITT010000014">
    <property type="protein sequence ID" value="CAL1527217.1"/>
    <property type="molecule type" value="Genomic_DNA"/>
</dbReference>